<evidence type="ECO:0000313" key="2">
    <source>
        <dbReference type="Proteomes" id="UP000295509"/>
    </source>
</evidence>
<proteinExistence type="predicted"/>
<gene>
    <name evidence="1" type="ORF">BX592_111119</name>
</gene>
<dbReference type="Proteomes" id="UP000295509">
    <property type="component" value="Unassembled WGS sequence"/>
</dbReference>
<dbReference type="AlphaFoldDB" id="A0A4R8LS09"/>
<sequence length="83" mass="8963">MSTALMGCQTDPDATTAQLRKEGRSSAYVEGYKDGCQSGYFAAGDPKFKLVRDATRFNYDAQYVLGWNVGFSACKAKHQGPAG</sequence>
<evidence type="ECO:0008006" key="3">
    <source>
        <dbReference type="Google" id="ProtNLM"/>
    </source>
</evidence>
<protein>
    <recommendedName>
        <fullName evidence="3">Lipoprotein</fullName>
    </recommendedName>
</protein>
<comment type="caution">
    <text evidence="1">The sequence shown here is derived from an EMBL/GenBank/DDBJ whole genome shotgun (WGS) entry which is preliminary data.</text>
</comment>
<keyword evidence="2" id="KW-1185">Reference proteome</keyword>
<dbReference type="EMBL" id="SORE01000011">
    <property type="protein sequence ID" value="TDY48184.1"/>
    <property type="molecule type" value="Genomic_DNA"/>
</dbReference>
<name>A0A4R8LS09_9BURK</name>
<reference evidence="1 2" key="1">
    <citation type="submission" date="2019-03" db="EMBL/GenBank/DDBJ databases">
        <title>Genomic Encyclopedia of Type Strains, Phase III (KMG-III): the genomes of soil and plant-associated and newly described type strains.</title>
        <authorList>
            <person name="Whitman W."/>
        </authorList>
    </citation>
    <scope>NUCLEOTIDE SEQUENCE [LARGE SCALE GENOMIC DNA]</scope>
    <source>
        <strain evidence="1 2">LMG 29544</strain>
    </source>
</reference>
<accession>A0A4R8LS09</accession>
<organism evidence="1 2">
    <name type="scientific">Paraburkholderia rhizosphaerae</name>
    <dbReference type="NCBI Taxonomy" id="480658"/>
    <lineage>
        <taxon>Bacteria</taxon>
        <taxon>Pseudomonadati</taxon>
        <taxon>Pseudomonadota</taxon>
        <taxon>Betaproteobacteria</taxon>
        <taxon>Burkholderiales</taxon>
        <taxon>Burkholderiaceae</taxon>
        <taxon>Paraburkholderia</taxon>
    </lineage>
</organism>
<evidence type="ECO:0000313" key="1">
    <source>
        <dbReference type="EMBL" id="TDY48184.1"/>
    </source>
</evidence>